<gene>
    <name evidence="1" type="ORF">MES4922_80096</name>
</gene>
<keyword evidence="2" id="KW-1185">Reference proteome</keyword>
<accession>A0ABM9EEU3</accession>
<sequence length="99" mass="11269">MKLAPYPDLHSGNREGRLTPRFPTVGVGCGDHRLVDLTIGRVGLWDDLFVRTTHMLKGGSDEIDESQIHTCLRYYSCSSFDRMWRFGIRGRYGCDPAYA</sequence>
<evidence type="ECO:0000313" key="1">
    <source>
        <dbReference type="EMBL" id="CAH2407774.1"/>
    </source>
</evidence>
<comment type="caution">
    <text evidence="1">The sequence shown here is derived from an EMBL/GenBank/DDBJ whole genome shotgun (WGS) entry which is preliminary data.</text>
</comment>
<reference evidence="1" key="1">
    <citation type="submission" date="2022-03" db="EMBL/GenBank/DDBJ databases">
        <authorList>
            <person name="Brunel B."/>
        </authorList>
    </citation>
    <scope>NUCLEOTIDE SEQUENCE</scope>
    <source>
        <strain evidence="1">STM4922sample</strain>
    </source>
</reference>
<protein>
    <submittedName>
        <fullName evidence="1">Uncharacterized protein</fullName>
    </submittedName>
</protein>
<evidence type="ECO:0000313" key="2">
    <source>
        <dbReference type="Proteomes" id="UP001152604"/>
    </source>
</evidence>
<dbReference type="EMBL" id="CAKXZS010000078">
    <property type="protein sequence ID" value="CAH2407774.1"/>
    <property type="molecule type" value="Genomic_DNA"/>
</dbReference>
<dbReference type="Proteomes" id="UP001152604">
    <property type="component" value="Unassembled WGS sequence"/>
</dbReference>
<proteinExistence type="predicted"/>
<name>A0ABM9EEU3_9HYPH</name>
<organism evidence="1 2">
    <name type="scientific">Mesorhizobium ventifaucium</name>
    <dbReference type="NCBI Taxonomy" id="666020"/>
    <lineage>
        <taxon>Bacteria</taxon>
        <taxon>Pseudomonadati</taxon>
        <taxon>Pseudomonadota</taxon>
        <taxon>Alphaproteobacteria</taxon>
        <taxon>Hyphomicrobiales</taxon>
        <taxon>Phyllobacteriaceae</taxon>
        <taxon>Mesorhizobium</taxon>
    </lineage>
</organism>